<evidence type="ECO:0000313" key="10">
    <source>
        <dbReference type="EMBL" id="KAJ4974595.1"/>
    </source>
</evidence>
<dbReference type="InterPro" id="IPR001005">
    <property type="entry name" value="SANT/Myb"/>
</dbReference>
<feature type="domain" description="HTH myb-type" evidence="9">
    <location>
        <begin position="55"/>
        <end position="109"/>
    </location>
</feature>
<dbReference type="PROSITE" id="PS51293">
    <property type="entry name" value="SANT"/>
    <property type="match status" value="1"/>
</dbReference>
<accession>A0A9Q0QWS4</accession>
<feature type="domain" description="SANT" evidence="8">
    <location>
        <begin position="58"/>
        <end position="109"/>
    </location>
</feature>
<dbReference type="SUPFAM" id="SSF46689">
    <property type="entry name" value="Homeodomain-like"/>
    <property type="match status" value="1"/>
</dbReference>
<dbReference type="AlphaFoldDB" id="A0A9Q0QWS4"/>
<proteinExistence type="predicted"/>
<evidence type="ECO:0000259" key="8">
    <source>
        <dbReference type="PROSITE" id="PS51293"/>
    </source>
</evidence>
<feature type="region of interest" description="Disordered" evidence="6">
    <location>
        <begin position="108"/>
        <end position="213"/>
    </location>
</feature>
<dbReference type="CDD" id="cd00167">
    <property type="entry name" value="SANT"/>
    <property type="match status" value="1"/>
</dbReference>
<dbReference type="PROSITE" id="PS50090">
    <property type="entry name" value="MYB_LIKE"/>
    <property type="match status" value="1"/>
</dbReference>
<evidence type="ECO:0000313" key="11">
    <source>
        <dbReference type="Proteomes" id="UP001141806"/>
    </source>
</evidence>
<dbReference type="EMBL" id="JAMYWD010000004">
    <property type="protein sequence ID" value="KAJ4974595.1"/>
    <property type="molecule type" value="Genomic_DNA"/>
</dbReference>
<keyword evidence="5" id="KW-0539">Nucleus</keyword>
<dbReference type="InterPro" id="IPR017930">
    <property type="entry name" value="Myb_dom"/>
</dbReference>
<evidence type="ECO:0000256" key="6">
    <source>
        <dbReference type="SAM" id="MobiDB-lite"/>
    </source>
</evidence>
<evidence type="ECO:0000259" key="9">
    <source>
        <dbReference type="PROSITE" id="PS51294"/>
    </source>
</evidence>
<dbReference type="InterPro" id="IPR006447">
    <property type="entry name" value="Myb_dom_plants"/>
</dbReference>
<dbReference type="GO" id="GO:0010468">
    <property type="term" value="P:regulation of gene expression"/>
    <property type="evidence" value="ECO:0007669"/>
    <property type="project" value="UniProtKB-ARBA"/>
</dbReference>
<reference evidence="10" key="1">
    <citation type="journal article" date="2023" name="Plant J.">
        <title>The genome of the king protea, Protea cynaroides.</title>
        <authorList>
            <person name="Chang J."/>
            <person name="Duong T.A."/>
            <person name="Schoeman C."/>
            <person name="Ma X."/>
            <person name="Roodt D."/>
            <person name="Barker N."/>
            <person name="Li Z."/>
            <person name="Van de Peer Y."/>
            <person name="Mizrachi E."/>
        </authorList>
    </citation>
    <scope>NUCLEOTIDE SEQUENCE</scope>
    <source>
        <tissue evidence="10">Young leaves</tissue>
    </source>
</reference>
<dbReference type="Pfam" id="PF00249">
    <property type="entry name" value="Myb_DNA-binding"/>
    <property type="match status" value="1"/>
</dbReference>
<feature type="region of interest" description="Disordered" evidence="6">
    <location>
        <begin position="393"/>
        <end position="412"/>
    </location>
</feature>
<dbReference type="PANTHER" id="PTHR12802">
    <property type="entry name" value="SWI/SNF COMPLEX-RELATED"/>
    <property type="match status" value="1"/>
</dbReference>
<dbReference type="NCBIfam" id="TIGR01557">
    <property type="entry name" value="myb_SHAQKYF"/>
    <property type="match status" value="1"/>
</dbReference>
<comment type="subcellular location">
    <subcellularLocation>
        <location evidence="1">Nucleus</location>
    </subcellularLocation>
</comment>
<feature type="compositionally biased region" description="Basic residues" evidence="6">
    <location>
        <begin position="129"/>
        <end position="139"/>
    </location>
</feature>
<keyword evidence="2" id="KW-0805">Transcription regulation</keyword>
<organism evidence="10 11">
    <name type="scientific">Protea cynaroides</name>
    <dbReference type="NCBI Taxonomy" id="273540"/>
    <lineage>
        <taxon>Eukaryota</taxon>
        <taxon>Viridiplantae</taxon>
        <taxon>Streptophyta</taxon>
        <taxon>Embryophyta</taxon>
        <taxon>Tracheophyta</taxon>
        <taxon>Spermatophyta</taxon>
        <taxon>Magnoliopsida</taxon>
        <taxon>Proteales</taxon>
        <taxon>Proteaceae</taxon>
        <taxon>Protea</taxon>
    </lineage>
</organism>
<evidence type="ECO:0000256" key="3">
    <source>
        <dbReference type="ARBA" id="ARBA00023125"/>
    </source>
</evidence>
<dbReference type="PROSITE" id="PS51294">
    <property type="entry name" value="HTH_MYB"/>
    <property type="match status" value="1"/>
</dbReference>
<feature type="domain" description="Myb-like" evidence="7">
    <location>
        <begin position="55"/>
        <end position="105"/>
    </location>
</feature>
<keyword evidence="3" id="KW-0238">DNA-binding</keyword>
<dbReference type="SMART" id="SM00717">
    <property type="entry name" value="SANT"/>
    <property type="match status" value="1"/>
</dbReference>
<dbReference type="InterPro" id="IPR009057">
    <property type="entry name" value="Homeodomain-like_sf"/>
</dbReference>
<dbReference type="GO" id="GO:0005634">
    <property type="term" value="C:nucleus"/>
    <property type="evidence" value="ECO:0007669"/>
    <property type="project" value="UniProtKB-SubCell"/>
</dbReference>
<dbReference type="PANTHER" id="PTHR12802:SF155">
    <property type="entry name" value="DEUBIQUITINASE MYSM1"/>
    <property type="match status" value="1"/>
</dbReference>
<gene>
    <name evidence="10" type="ORF">NE237_007769</name>
</gene>
<dbReference type="GO" id="GO:0003677">
    <property type="term" value="F:DNA binding"/>
    <property type="evidence" value="ECO:0007669"/>
    <property type="project" value="UniProtKB-KW"/>
</dbReference>
<feature type="compositionally biased region" description="Polar residues" evidence="6">
    <location>
        <begin position="152"/>
        <end position="194"/>
    </location>
</feature>
<keyword evidence="4" id="KW-0804">Transcription</keyword>
<evidence type="ECO:0000256" key="2">
    <source>
        <dbReference type="ARBA" id="ARBA00023015"/>
    </source>
</evidence>
<dbReference type="Proteomes" id="UP001141806">
    <property type="component" value="Unassembled WGS sequence"/>
</dbReference>
<name>A0A9Q0QWS4_9MAGN</name>
<evidence type="ECO:0000256" key="4">
    <source>
        <dbReference type="ARBA" id="ARBA00023163"/>
    </source>
</evidence>
<dbReference type="FunFam" id="1.10.10.60:FF:000023">
    <property type="entry name" value="protein REVEILLE 6 isoform X1"/>
    <property type="match status" value="1"/>
</dbReference>
<sequence>MAVQGSSGGTCTIAGNISGNTVCMDVSTQSGTEVQLKDMYPYADEFAPKVRKPYTITKQRERWTEEEHKKFLEALRLHGRAWRRIEDHVGTKTAVQIRSHAQKFFSKVVRESSGSNTGSAKPIEIPPPRPKRKPMHPYPRKLVLSVKKGNSVPDQQERSSSPNLSVTEQVNQSPTSVFSAIGSDTTGSSASNSPDRCGSPVSLHMEDENGSPSSVVVNAAPIAQDQSSMGLDKRDLGSKETCTKEDTTLEATTVSLKLFGRTVLVTDSHRPCSSNVETRKSFPSESCCQENLDSSEGKPLQTPQLNAVQTELSLETNKNPWISWACGNQPLFHDMQLQKESQHPVEVATAAALPWWALYGGVPSPFLPPQNQNSSRTPDYCMEGISEDKDIQKEGSWTGSNSASVNDIGLGDKNGDAVDSESTEFNCYMEEKEPGLFFRLKPSETSAFSQPKASTSQFKKGFVPYKRCIAERDPCSAGTIGEEREGQKIRLCL</sequence>
<dbReference type="OrthoDB" id="118550at2759"/>
<dbReference type="InterPro" id="IPR017884">
    <property type="entry name" value="SANT_dom"/>
</dbReference>
<keyword evidence="11" id="KW-1185">Reference proteome</keyword>
<feature type="compositionally biased region" description="Polar residues" evidence="6">
    <location>
        <begin position="395"/>
        <end position="405"/>
    </location>
</feature>
<dbReference type="Gene3D" id="1.10.10.60">
    <property type="entry name" value="Homeodomain-like"/>
    <property type="match status" value="1"/>
</dbReference>
<comment type="caution">
    <text evidence="10">The sequence shown here is derived from an EMBL/GenBank/DDBJ whole genome shotgun (WGS) entry which is preliminary data.</text>
</comment>
<evidence type="ECO:0000259" key="7">
    <source>
        <dbReference type="PROSITE" id="PS50090"/>
    </source>
</evidence>
<protein>
    <submittedName>
        <fullName evidence="10">Uncharacterized protein</fullName>
    </submittedName>
</protein>
<evidence type="ECO:0000256" key="1">
    <source>
        <dbReference type="ARBA" id="ARBA00004123"/>
    </source>
</evidence>
<evidence type="ECO:0000256" key="5">
    <source>
        <dbReference type="ARBA" id="ARBA00023242"/>
    </source>
</evidence>